<feature type="transmembrane region" description="Helical" evidence="10">
    <location>
        <begin position="394"/>
        <end position="410"/>
    </location>
</feature>
<feature type="transmembrane region" description="Helical" evidence="10">
    <location>
        <begin position="59"/>
        <end position="79"/>
    </location>
</feature>
<evidence type="ECO:0000313" key="12">
    <source>
        <dbReference type="Proteomes" id="UP000245674"/>
    </source>
</evidence>
<dbReference type="InterPro" id="IPR007315">
    <property type="entry name" value="PIG-V/Gpi18"/>
</dbReference>
<comment type="subcellular location">
    <subcellularLocation>
        <location evidence="1">Endoplasmic reticulum membrane</location>
        <topology evidence="1">Multi-pass membrane protein</topology>
    </subcellularLocation>
</comment>
<proteinExistence type="predicted"/>
<evidence type="ECO:0008006" key="13">
    <source>
        <dbReference type="Google" id="ProtNLM"/>
    </source>
</evidence>
<evidence type="ECO:0000256" key="1">
    <source>
        <dbReference type="ARBA" id="ARBA00004477"/>
    </source>
</evidence>
<reference evidence="11 12" key="1">
    <citation type="submission" date="2018-03" db="EMBL/GenBank/DDBJ databases">
        <title>Genomic Encyclopedia of Type Strains, Phase III (KMG-III): the genomes of soil and plant-associated and newly described type strains.</title>
        <authorList>
            <person name="Whitman W."/>
        </authorList>
    </citation>
    <scope>NUCLEOTIDE SEQUENCE [LARGE SCALE GENOMIC DNA]</scope>
    <source>
        <strain evidence="11 12">VKM Ac-1602</strain>
    </source>
</reference>
<evidence type="ECO:0000313" key="11">
    <source>
        <dbReference type="EMBL" id="PWJ63967.1"/>
    </source>
</evidence>
<evidence type="ECO:0000256" key="3">
    <source>
        <dbReference type="ARBA" id="ARBA00022502"/>
    </source>
</evidence>
<name>A0ABX5LC69_9MICO</name>
<organism evidence="11 12">
    <name type="scientific">Rathayibacter iranicus NCPPB 2253 = VKM Ac-1602</name>
    <dbReference type="NCBI Taxonomy" id="1328868"/>
    <lineage>
        <taxon>Bacteria</taxon>
        <taxon>Bacillati</taxon>
        <taxon>Actinomycetota</taxon>
        <taxon>Actinomycetes</taxon>
        <taxon>Micrococcales</taxon>
        <taxon>Microbacteriaceae</taxon>
        <taxon>Rathayibacter</taxon>
    </lineage>
</organism>
<keyword evidence="9 10" id="KW-0472">Membrane</keyword>
<feature type="transmembrane region" description="Helical" evidence="10">
    <location>
        <begin position="276"/>
        <end position="297"/>
    </location>
</feature>
<dbReference type="PANTHER" id="PTHR12468:SF2">
    <property type="entry name" value="GPI MANNOSYLTRANSFERASE 2"/>
    <property type="match status" value="1"/>
</dbReference>
<keyword evidence="5" id="KW-0808">Transferase</keyword>
<accession>A0ABX5LC69</accession>
<sequence>MVVPSKVDPIVRSPFCGRSVRPWLGALLALRVSAAEIVTRPTETAGARSLWRWLGALPWWIRVLAIFAVSRVITTAIMLRLTPLSGESTDLRDIYVRFATTWDSAWYKRIGMTGYPSVLPLSPSGGVEQNPWAFMPVYPFTVRGLMSVTGLDWSSAAVLVAVLCSAAACLVIYRLLSVSLSESQALMGIVFFCVAPTSPILQIGYAESAAILLTAVLLLLLLRRRWAWAFPVVLVLALLRPSGLAIAAMMGLYFLYRVWRHVRGTETFPRSECIPVVALTVWGLAVGFAWLLIAWAVTGSPSAYTDTELAWRAVFLGKHDLIPFTSWFAGGAWWGDLWFGSPIVGMGVTVIVVLGFLVVLLSRATRSLDIFSRLWVSGYAIYLFAFFYPQSSTFRILMPMFPLAGALAVPRSALFRVFVVAASIVGQVAWLLLCWVFTPGDWTPP</sequence>
<evidence type="ECO:0000256" key="4">
    <source>
        <dbReference type="ARBA" id="ARBA00022676"/>
    </source>
</evidence>
<keyword evidence="12" id="KW-1185">Reference proteome</keyword>
<evidence type="ECO:0000256" key="2">
    <source>
        <dbReference type="ARBA" id="ARBA00004687"/>
    </source>
</evidence>
<feature type="transmembrane region" description="Helical" evidence="10">
    <location>
        <begin position="337"/>
        <end position="361"/>
    </location>
</feature>
<gene>
    <name evidence="11" type="ORF">B0H03_10693</name>
</gene>
<evidence type="ECO:0000256" key="10">
    <source>
        <dbReference type="SAM" id="Phobius"/>
    </source>
</evidence>
<feature type="transmembrane region" description="Helical" evidence="10">
    <location>
        <begin position="226"/>
        <end position="255"/>
    </location>
</feature>
<feature type="transmembrane region" description="Helical" evidence="10">
    <location>
        <begin position="417"/>
        <end position="438"/>
    </location>
</feature>
<keyword evidence="4" id="KW-0328">Glycosyltransferase</keyword>
<keyword evidence="3" id="KW-0337">GPI-anchor biosynthesis</keyword>
<dbReference type="EMBL" id="QGDV01000006">
    <property type="protein sequence ID" value="PWJ63967.1"/>
    <property type="molecule type" value="Genomic_DNA"/>
</dbReference>
<protein>
    <recommendedName>
        <fullName evidence="13">Mannosyltransferase PIG-V</fullName>
    </recommendedName>
</protein>
<keyword evidence="7" id="KW-0256">Endoplasmic reticulum</keyword>
<evidence type="ECO:0000256" key="9">
    <source>
        <dbReference type="ARBA" id="ARBA00023136"/>
    </source>
</evidence>
<evidence type="ECO:0000256" key="5">
    <source>
        <dbReference type="ARBA" id="ARBA00022679"/>
    </source>
</evidence>
<comment type="caution">
    <text evidence="11">The sequence shown here is derived from an EMBL/GenBank/DDBJ whole genome shotgun (WGS) entry which is preliminary data.</text>
</comment>
<dbReference type="Proteomes" id="UP000245674">
    <property type="component" value="Unassembled WGS sequence"/>
</dbReference>
<evidence type="ECO:0000256" key="8">
    <source>
        <dbReference type="ARBA" id="ARBA00022989"/>
    </source>
</evidence>
<feature type="transmembrane region" description="Helical" evidence="10">
    <location>
        <begin position="370"/>
        <end position="388"/>
    </location>
</feature>
<evidence type="ECO:0000256" key="6">
    <source>
        <dbReference type="ARBA" id="ARBA00022692"/>
    </source>
</evidence>
<keyword evidence="6 10" id="KW-0812">Transmembrane</keyword>
<evidence type="ECO:0000256" key="7">
    <source>
        <dbReference type="ARBA" id="ARBA00022824"/>
    </source>
</evidence>
<feature type="transmembrane region" description="Helical" evidence="10">
    <location>
        <begin position="153"/>
        <end position="173"/>
    </location>
</feature>
<dbReference type="PANTHER" id="PTHR12468">
    <property type="entry name" value="GPI MANNOSYLTRANSFERASE 2"/>
    <property type="match status" value="1"/>
</dbReference>
<comment type="pathway">
    <text evidence="2">Glycolipid biosynthesis; glycosylphosphatidylinositol-anchor biosynthesis.</text>
</comment>
<keyword evidence="8 10" id="KW-1133">Transmembrane helix</keyword>